<accession>A0A5J5MSD1</accession>
<dbReference type="AlphaFoldDB" id="A0A5J5MSD1"/>
<dbReference type="GO" id="GO:0006355">
    <property type="term" value="P:regulation of DNA-templated transcription"/>
    <property type="evidence" value="ECO:0007669"/>
    <property type="project" value="InterPro"/>
</dbReference>
<dbReference type="CDD" id="cd07765">
    <property type="entry name" value="KRAB_A-box"/>
    <property type="match status" value="1"/>
</dbReference>
<evidence type="ECO:0000259" key="1">
    <source>
        <dbReference type="PROSITE" id="PS50805"/>
    </source>
</evidence>
<dbReference type="Proteomes" id="UP000326062">
    <property type="component" value="Chromosome 2"/>
</dbReference>
<dbReference type="Pfam" id="PF01352">
    <property type="entry name" value="KRAB"/>
    <property type="match status" value="1"/>
</dbReference>
<dbReference type="SUPFAM" id="SSF109640">
    <property type="entry name" value="KRAB domain (Kruppel-associated box)"/>
    <property type="match status" value="1"/>
</dbReference>
<reference evidence="2 3" key="1">
    <citation type="submission" date="2019-06" db="EMBL/GenBank/DDBJ databases">
        <title>Discovery of a novel chromosome fission-fusion reversal in muntjac.</title>
        <authorList>
            <person name="Mudd A.B."/>
            <person name="Bredeson J.V."/>
            <person name="Baum R."/>
            <person name="Hockemeyer D."/>
            <person name="Rokhsar D.S."/>
        </authorList>
    </citation>
    <scope>NUCLEOTIDE SEQUENCE [LARGE SCALE GENOMIC DNA]</scope>
    <source>
        <strain evidence="2">UCam_UCB_Mr</strain>
        <tissue evidence="2">Fibroblast cell line</tissue>
    </source>
</reference>
<organism evidence="2 3">
    <name type="scientific">Muntiacus reevesi</name>
    <name type="common">Reeves' muntjac</name>
    <name type="synonym">Cervus reevesi</name>
    <dbReference type="NCBI Taxonomy" id="9886"/>
    <lineage>
        <taxon>Eukaryota</taxon>
        <taxon>Metazoa</taxon>
        <taxon>Chordata</taxon>
        <taxon>Craniata</taxon>
        <taxon>Vertebrata</taxon>
        <taxon>Euteleostomi</taxon>
        <taxon>Mammalia</taxon>
        <taxon>Eutheria</taxon>
        <taxon>Laurasiatheria</taxon>
        <taxon>Artiodactyla</taxon>
        <taxon>Ruminantia</taxon>
        <taxon>Pecora</taxon>
        <taxon>Cervidae</taxon>
        <taxon>Muntiacinae</taxon>
        <taxon>Muntiacus</taxon>
    </lineage>
</organism>
<dbReference type="SMART" id="SM00349">
    <property type="entry name" value="KRAB"/>
    <property type="match status" value="1"/>
</dbReference>
<keyword evidence="3" id="KW-1185">Reference proteome</keyword>
<sequence length="100" mass="11673">MDFKDVVIYFSQKEWECLHSAQKDLYRDVMLENYNNLISLAIVISLLEQGKEPWVVKGKDTEAWCPGEENDVISTLQKSIVSRLMKVLFCKEWSLKLTSK</sequence>
<dbReference type="PANTHER" id="PTHR23232">
    <property type="entry name" value="KRAB DOMAIN C2H2 ZINC FINGER"/>
    <property type="match status" value="1"/>
</dbReference>
<proteinExistence type="predicted"/>
<gene>
    <name evidence="2" type="ORF">FD755_005215</name>
</gene>
<comment type="caution">
    <text evidence="2">The sequence shown here is derived from an EMBL/GenBank/DDBJ whole genome shotgun (WGS) entry which is preliminary data.</text>
</comment>
<name>A0A5J5MSD1_MUNRE</name>
<evidence type="ECO:0000313" key="3">
    <source>
        <dbReference type="Proteomes" id="UP000326062"/>
    </source>
</evidence>
<feature type="domain" description="KRAB" evidence="1">
    <location>
        <begin position="1"/>
        <end position="66"/>
    </location>
</feature>
<dbReference type="Gene3D" id="6.10.140.140">
    <property type="match status" value="1"/>
</dbReference>
<dbReference type="PANTHER" id="PTHR23232:SF117">
    <property type="entry name" value="KRAB DOMAIN-CONTAINING PROTEIN"/>
    <property type="match status" value="1"/>
</dbReference>
<dbReference type="PROSITE" id="PS50805">
    <property type="entry name" value="KRAB"/>
    <property type="match status" value="1"/>
</dbReference>
<evidence type="ECO:0000313" key="2">
    <source>
        <dbReference type="EMBL" id="KAB0383298.1"/>
    </source>
</evidence>
<protein>
    <recommendedName>
        <fullName evidence="1">KRAB domain-containing protein</fullName>
    </recommendedName>
</protein>
<dbReference type="EMBL" id="VCEB01000002">
    <property type="protein sequence ID" value="KAB0383298.1"/>
    <property type="molecule type" value="Genomic_DNA"/>
</dbReference>
<dbReference type="InterPro" id="IPR036051">
    <property type="entry name" value="KRAB_dom_sf"/>
</dbReference>
<dbReference type="InterPro" id="IPR001909">
    <property type="entry name" value="KRAB"/>
</dbReference>
<dbReference type="InterPro" id="IPR050169">
    <property type="entry name" value="Krueppel_C2H2_ZnF"/>
</dbReference>